<dbReference type="Gene3D" id="2.60.40.10">
    <property type="entry name" value="Immunoglobulins"/>
    <property type="match status" value="2"/>
</dbReference>
<dbReference type="EMBL" id="VSWD01000007">
    <property type="protein sequence ID" value="KAK3097533.1"/>
    <property type="molecule type" value="Genomic_DNA"/>
</dbReference>
<dbReference type="GO" id="GO:0010976">
    <property type="term" value="P:positive regulation of neuron projection development"/>
    <property type="evidence" value="ECO:0007669"/>
    <property type="project" value="TreeGrafter"/>
</dbReference>
<keyword evidence="15 25" id="KW-0472">Membrane</keyword>
<feature type="transmembrane region" description="Helical" evidence="25">
    <location>
        <begin position="616"/>
        <end position="639"/>
    </location>
</feature>
<keyword evidence="4" id="KW-0433">Leucine-rich repeat</keyword>
<dbReference type="SMART" id="SM00082">
    <property type="entry name" value="LRRCT"/>
    <property type="match status" value="1"/>
</dbReference>
<dbReference type="SUPFAM" id="SSF56112">
    <property type="entry name" value="Protein kinase-like (PK-like)"/>
    <property type="match status" value="1"/>
</dbReference>
<dbReference type="GO" id="GO:0030424">
    <property type="term" value="C:axon"/>
    <property type="evidence" value="ECO:0007669"/>
    <property type="project" value="TreeGrafter"/>
</dbReference>
<feature type="compositionally biased region" description="Polar residues" evidence="24">
    <location>
        <begin position="270"/>
        <end position="286"/>
    </location>
</feature>
<evidence type="ECO:0000313" key="28">
    <source>
        <dbReference type="EMBL" id="KAK3097533.1"/>
    </source>
</evidence>
<proteinExistence type="inferred from homology"/>
<dbReference type="Proteomes" id="UP001186944">
    <property type="component" value="Unassembled WGS sequence"/>
</dbReference>
<evidence type="ECO:0000256" key="22">
    <source>
        <dbReference type="PROSITE-ProRule" id="PRU10141"/>
    </source>
</evidence>
<dbReference type="InterPro" id="IPR020635">
    <property type="entry name" value="Tyr_kinase_cat_dom"/>
</dbReference>
<dbReference type="PROSITE" id="PS50835">
    <property type="entry name" value="IG_LIKE"/>
    <property type="match status" value="1"/>
</dbReference>
<feature type="compositionally biased region" description="Polar residues" evidence="24">
    <location>
        <begin position="26"/>
        <end position="42"/>
    </location>
</feature>
<feature type="compositionally biased region" description="Polar residues" evidence="24">
    <location>
        <begin position="98"/>
        <end position="114"/>
    </location>
</feature>
<dbReference type="FunFam" id="1.10.510.10:FF:000034">
    <property type="entry name" value="Tyrosine-protein kinase receptor"/>
    <property type="match status" value="1"/>
</dbReference>
<name>A0AA88YDY4_PINIB</name>
<evidence type="ECO:0000256" key="6">
    <source>
        <dbReference type="ARBA" id="ARBA00022692"/>
    </source>
</evidence>
<dbReference type="PROSITE" id="PS00239">
    <property type="entry name" value="RECEPTOR_TYR_KIN_II"/>
    <property type="match status" value="1"/>
</dbReference>
<feature type="domain" description="Ig-like" evidence="27">
    <location>
        <begin position="383"/>
        <end position="467"/>
    </location>
</feature>
<dbReference type="FunFam" id="3.30.200.20:FF:000033">
    <property type="entry name" value="Tyrosine-protein kinase receptor"/>
    <property type="match status" value="1"/>
</dbReference>
<keyword evidence="6 23" id="KW-0812">Transmembrane</keyword>
<dbReference type="GO" id="GO:1990090">
    <property type="term" value="P:cellular response to nerve growth factor stimulus"/>
    <property type="evidence" value="ECO:0007669"/>
    <property type="project" value="TreeGrafter"/>
</dbReference>
<evidence type="ECO:0000256" key="2">
    <source>
        <dbReference type="ARBA" id="ARBA00022473"/>
    </source>
</evidence>
<feature type="compositionally biased region" description="Polar residues" evidence="24">
    <location>
        <begin position="122"/>
        <end position="138"/>
    </location>
</feature>
<evidence type="ECO:0000256" key="15">
    <source>
        <dbReference type="ARBA" id="ARBA00023136"/>
    </source>
</evidence>
<keyword evidence="7" id="KW-0732">Signal</keyword>
<keyword evidence="11" id="KW-0221">Differentiation</keyword>
<keyword evidence="13" id="KW-0524">Neurogenesis</keyword>
<dbReference type="PROSITE" id="PS50011">
    <property type="entry name" value="PROTEIN_KINASE_DOM"/>
    <property type="match status" value="1"/>
</dbReference>
<evidence type="ECO:0000256" key="25">
    <source>
        <dbReference type="SAM" id="Phobius"/>
    </source>
</evidence>
<dbReference type="InterPro" id="IPR013098">
    <property type="entry name" value="Ig_I-set"/>
</dbReference>
<evidence type="ECO:0000256" key="12">
    <source>
        <dbReference type="ARBA" id="ARBA00022840"/>
    </source>
</evidence>
<dbReference type="InterPro" id="IPR017441">
    <property type="entry name" value="Protein_kinase_ATP_BS"/>
</dbReference>
<dbReference type="InterPro" id="IPR000719">
    <property type="entry name" value="Prot_kinase_dom"/>
</dbReference>
<dbReference type="SUPFAM" id="SSF48726">
    <property type="entry name" value="Immunoglobulin"/>
    <property type="match status" value="2"/>
</dbReference>
<keyword evidence="10" id="KW-0418">Kinase</keyword>
<protein>
    <recommendedName>
        <fullName evidence="23">Tyrosine-protein kinase receptor</fullName>
        <ecNumber evidence="23">2.7.10.1</ecNumber>
    </recommendedName>
</protein>
<dbReference type="PRINTS" id="PR00109">
    <property type="entry name" value="TYRKINASE"/>
</dbReference>
<evidence type="ECO:0000256" key="19">
    <source>
        <dbReference type="ARBA" id="ARBA00023180"/>
    </source>
</evidence>
<evidence type="ECO:0000256" key="5">
    <source>
        <dbReference type="ARBA" id="ARBA00022679"/>
    </source>
</evidence>
<dbReference type="Gene3D" id="3.30.200.20">
    <property type="entry name" value="Phosphorylase Kinase, domain 1"/>
    <property type="match status" value="1"/>
</dbReference>
<evidence type="ECO:0000256" key="21">
    <source>
        <dbReference type="ARBA" id="ARBA00051243"/>
    </source>
</evidence>
<dbReference type="InterPro" id="IPR000483">
    <property type="entry name" value="Cys-rich_flank_reg_C"/>
</dbReference>
<feature type="compositionally biased region" description="Polar residues" evidence="24">
    <location>
        <begin position="146"/>
        <end position="162"/>
    </location>
</feature>
<feature type="binding site" evidence="22">
    <location>
        <position position="749"/>
    </location>
    <ligand>
        <name>ATP</name>
        <dbReference type="ChEBI" id="CHEBI:30616"/>
    </ligand>
</feature>
<dbReference type="PROSITE" id="PS00109">
    <property type="entry name" value="PROTEIN_KINASE_TYR"/>
    <property type="match status" value="1"/>
</dbReference>
<dbReference type="InterPro" id="IPR003599">
    <property type="entry name" value="Ig_sub"/>
</dbReference>
<keyword evidence="5" id="KW-0808">Transferase</keyword>
<evidence type="ECO:0000256" key="13">
    <source>
        <dbReference type="ARBA" id="ARBA00022902"/>
    </source>
</evidence>
<keyword evidence="12 22" id="KW-0067">ATP-binding</keyword>
<keyword evidence="17" id="KW-1015">Disulfide bond</keyword>
<keyword evidence="16" id="KW-0829">Tyrosine-protein kinase</keyword>
<comment type="caution">
    <text evidence="28">The sequence shown here is derived from an EMBL/GenBank/DDBJ whole genome shotgun (WGS) entry which is preliminary data.</text>
</comment>
<gene>
    <name evidence="28" type="ORF">FSP39_010504</name>
</gene>
<evidence type="ECO:0000256" key="11">
    <source>
        <dbReference type="ARBA" id="ARBA00022782"/>
    </source>
</evidence>
<dbReference type="GO" id="GO:0043121">
    <property type="term" value="F:neurotrophin binding"/>
    <property type="evidence" value="ECO:0007669"/>
    <property type="project" value="TreeGrafter"/>
</dbReference>
<dbReference type="GO" id="GO:0043235">
    <property type="term" value="C:receptor complex"/>
    <property type="evidence" value="ECO:0007669"/>
    <property type="project" value="TreeGrafter"/>
</dbReference>
<evidence type="ECO:0000256" key="14">
    <source>
        <dbReference type="ARBA" id="ARBA00022989"/>
    </source>
</evidence>
<dbReference type="GO" id="GO:0030154">
    <property type="term" value="P:cell differentiation"/>
    <property type="evidence" value="ECO:0007669"/>
    <property type="project" value="UniProtKB-KW"/>
</dbReference>
<keyword evidence="18 23" id="KW-0675">Receptor</keyword>
<evidence type="ECO:0000313" key="29">
    <source>
        <dbReference type="Proteomes" id="UP001186944"/>
    </source>
</evidence>
<evidence type="ECO:0000256" key="4">
    <source>
        <dbReference type="ARBA" id="ARBA00022614"/>
    </source>
</evidence>
<dbReference type="InterPro" id="IPR036179">
    <property type="entry name" value="Ig-like_dom_sf"/>
</dbReference>
<dbReference type="InterPro" id="IPR050122">
    <property type="entry name" value="RTK"/>
</dbReference>
<evidence type="ECO:0000256" key="8">
    <source>
        <dbReference type="ARBA" id="ARBA00022737"/>
    </source>
</evidence>
<evidence type="ECO:0000256" key="9">
    <source>
        <dbReference type="ARBA" id="ARBA00022741"/>
    </source>
</evidence>
<feature type="compositionally biased region" description="Polar residues" evidence="24">
    <location>
        <begin position="220"/>
        <end position="237"/>
    </location>
</feature>
<evidence type="ECO:0000256" key="24">
    <source>
        <dbReference type="SAM" id="MobiDB-lite"/>
    </source>
</evidence>
<feature type="compositionally biased region" description="Polar residues" evidence="24">
    <location>
        <begin position="294"/>
        <end position="310"/>
    </location>
</feature>
<evidence type="ECO:0000256" key="1">
    <source>
        <dbReference type="ARBA" id="ARBA00004479"/>
    </source>
</evidence>
<comment type="catalytic activity">
    <reaction evidence="21 23">
        <text>L-tyrosyl-[protein] + ATP = O-phospho-L-tyrosyl-[protein] + ADP + H(+)</text>
        <dbReference type="Rhea" id="RHEA:10596"/>
        <dbReference type="Rhea" id="RHEA-COMP:10136"/>
        <dbReference type="Rhea" id="RHEA-COMP:20101"/>
        <dbReference type="ChEBI" id="CHEBI:15378"/>
        <dbReference type="ChEBI" id="CHEBI:30616"/>
        <dbReference type="ChEBI" id="CHEBI:46858"/>
        <dbReference type="ChEBI" id="CHEBI:61978"/>
        <dbReference type="ChEBI" id="CHEBI:456216"/>
        <dbReference type="EC" id="2.7.10.1"/>
    </reaction>
</comment>
<dbReference type="PANTHER" id="PTHR24416:SF614">
    <property type="entry name" value="PROTEIN KINASE DOMAIN-CONTAINING PROTEIN"/>
    <property type="match status" value="1"/>
</dbReference>
<keyword evidence="29" id="KW-1185">Reference proteome</keyword>
<keyword evidence="20" id="KW-0393">Immunoglobulin domain</keyword>
<dbReference type="InterPro" id="IPR003598">
    <property type="entry name" value="Ig_sub2"/>
</dbReference>
<feature type="compositionally biased region" description="Polar residues" evidence="24">
    <location>
        <begin position="1"/>
        <end position="18"/>
    </location>
</feature>
<dbReference type="AlphaFoldDB" id="A0AA88YDY4"/>
<evidence type="ECO:0000259" key="26">
    <source>
        <dbReference type="PROSITE" id="PS50011"/>
    </source>
</evidence>
<dbReference type="InterPro" id="IPR007110">
    <property type="entry name" value="Ig-like_dom"/>
</dbReference>
<dbReference type="EC" id="2.7.10.1" evidence="23"/>
<evidence type="ECO:0000259" key="27">
    <source>
        <dbReference type="PROSITE" id="PS50835"/>
    </source>
</evidence>
<dbReference type="InterPro" id="IPR008266">
    <property type="entry name" value="Tyr_kinase_AS"/>
</dbReference>
<dbReference type="GO" id="GO:0007399">
    <property type="term" value="P:nervous system development"/>
    <property type="evidence" value="ECO:0007669"/>
    <property type="project" value="UniProtKB-KW"/>
</dbReference>
<evidence type="ECO:0000256" key="3">
    <source>
        <dbReference type="ARBA" id="ARBA00022553"/>
    </source>
</evidence>
<accession>A0AA88YDY4</accession>
<dbReference type="GO" id="GO:0005524">
    <property type="term" value="F:ATP binding"/>
    <property type="evidence" value="ECO:0007669"/>
    <property type="project" value="UniProtKB-UniRule"/>
</dbReference>
<evidence type="ECO:0000256" key="18">
    <source>
        <dbReference type="ARBA" id="ARBA00023170"/>
    </source>
</evidence>
<dbReference type="InterPro" id="IPR002011">
    <property type="entry name" value="Tyr_kinase_rcpt_2_CS"/>
</dbReference>
<dbReference type="Pfam" id="PF13927">
    <property type="entry name" value="Ig_3"/>
    <property type="match status" value="1"/>
</dbReference>
<dbReference type="PANTHER" id="PTHR24416">
    <property type="entry name" value="TYROSINE-PROTEIN KINASE RECEPTOR"/>
    <property type="match status" value="1"/>
</dbReference>
<dbReference type="Pfam" id="PF07679">
    <property type="entry name" value="I-set"/>
    <property type="match status" value="1"/>
</dbReference>
<comment type="similarity">
    <text evidence="23">Belongs to the protein kinase superfamily. Tyr protein kinase family. Insulin receptor subfamily.</text>
</comment>
<keyword evidence="2" id="KW-0217">Developmental protein</keyword>
<keyword evidence="9 22" id="KW-0547">Nucleotide-binding</keyword>
<feature type="domain" description="Protein kinase" evidence="26">
    <location>
        <begin position="715"/>
        <end position="988"/>
    </location>
</feature>
<keyword evidence="19" id="KW-0325">Glycoprotein</keyword>
<feature type="region of interest" description="Disordered" evidence="24">
    <location>
        <begin position="1"/>
        <end position="248"/>
    </location>
</feature>
<feature type="compositionally biased region" description="Polar residues" evidence="24">
    <location>
        <begin position="50"/>
        <end position="66"/>
    </location>
</feature>
<dbReference type="Gene3D" id="1.10.510.10">
    <property type="entry name" value="Transferase(Phosphotransferase) domain 1"/>
    <property type="match status" value="1"/>
</dbReference>
<dbReference type="SMART" id="SM00408">
    <property type="entry name" value="IGc2"/>
    <property type="match status" value="1"/>
</dbReference>
<feature type="compositionally biased region" description="Polar residues" evidence="24">
    <location>
        <begin position="74"/>
        <end position="90"/>
    </location>
</feature>
<dbReference type="SMART" id="SM00219">
    <property type="entry name" value="TyrKc"/>
    <property type="match status" value="1"/>
</dbReference>
<dbReference type="GO" id="GO:0007169">
    <property type="term" value="P:cell surface receptor protein tyrosine kinase signaling pathway"/>
    <property type="evidence" value="ECO:0007669"/>
    <property type="project" value="InterPro"/>
</dbReference>
<evidence type="ECO:0000256" key="17">
    <source>
        <dbReference type="ARBA" id="ARBA00023157"/>
    </source>
</evidence>
<reference evidence="28" key="1">
    <citation type="submission" date="2019-08" db="EMBL/GenBank/DDBJ databases">
        <title>The improved chromosome-level genome for the pearl oyster Pinctada fucata martensii using PacBio sequencing and Hi-C.</title>
        <authorList>
            <person name="Zheng Z."/>
        </authorList>
    </citation>
    <scope>NUCLEOTIDE SEQUENCE</scope>
    <source>
        <strain evidence="28">ZZ-2019</strain>
        <tissue evidence="28">Adductor muscle</tissue>
    </source>
</reference>
<keyword evidence="14 25" id="KW-1133">Transmembrane helix</keyword>
<keyword evidence="3 23" id="KW-0597">Phosphoprotein</keyword>
<dbReference type="SMART" id="SM00409">
    <property type="entry name" value="IG"/>
    <property type="match status" value="1"/>
</dbReference>
<comment type="subcellular location">
    <subcellularLocation>
        <location evidence="1">Membrane</location>
        <topology evidence="1">Single-pass type I membrane protein</topology>
    </subcellularLocation>
</comment>
<sequence>MKTQSRSVKGQDYSTHSKTPGHHYMKTQSRSMKGQDYSTHSKTPGHHYMKTQSRSMKGQDYSTHSKTPGHHYMKTQSRSVKGQDYSTHSKTPGHHYMKTQSRSMKGQDYSTHSKTPGHHYMKTQSRSVKGQDYSTHSKTPGHHYMKTQSRSMKGQDYSTHSKTPGHHYMKTQSRSVKGQDYSTHSKTPGHHYMKKQTSTRSMKGQDYSTHSKTPGHHYIKTQTSTRSMKGQDYSTHSKTPRHHYMKTQSRCVKGQDYNTHSKTPGHHYMKTQSRSVKGQDYSTHSKTPGHHYMKTQSRSVKGQDYSTHSKTPGHHYMKTQCRSVKGTRLVNGNPLACNCSHKWIQKLQTSKKILGSRAGDIRCEKAGHPIKLSDVAFSDCEFPRADVKSETVTVNESSTFSVACKEKGVPKPTVRWKTDSLLSNFTTVPKSYGEDLIIQNVSSADAGFLQCVAESVAGKSTRDVRIYINSAPKIVSLTGPERGFHWCIRYVISGYPTPKITWYKDGLRMSDTQSIYNSVSKARIGFSNTTGCLLFQFLTSKNNGIYRLEAKNDFGSDSKALKALFRGGSKPQLSNPKFFPNKPNLPTNGQFQPSMLSPDSNSRQISTDTGQNMENIIYIAVGVGLFTILIITILGIVLFRHYHKKHSRTTTESTFSSSSSQHPLLHSNHVTPTSQPHPIVLMPLASMHIVDNPAYHQKHTSVSSCSIRYFKVENINFIRELGEGAFGRVFLGTCKDLCYQGDVSMVAIKTLKGSPSEESKSNFDREAELLTTLQNENIVTFHGVCIDSEISMMIFEYMENGDLNNYLRSHGPDAKSLTKSSVLIKPLSKIELLHISNQIASGMMYLASQHFVHRDLATRNCLVGDKLIVKIGDFGMSRDVYSKDYYRVGASTMLPVRWMPPESLLYRTFTVESDVWSFGVVLWEIFTYGRQPWYELSNHEVIHYVTNGRTLQCPENGVCPDDVSKIMQGCWKRQPHDRLSMKDIHYRLDRLCLSQPTYLDLIA</sequence>
<dbReference type="InterPro" id="IPR013783">
    <property type="entry name" value="Ig-like_fold"/>
</dbReference>
<dbReference type="PROSITE" id="PS00107">
    <property type="entry name" value="PROTEIN_KINASE_ATP"/>
    <property type="match status" value="1"/>
</dbReference>
<evidence type="ECO:0000256" key="7">
    <source>
        <dbReference type="ARBA" id="ARBA00022729"/>
    </source>
</evidence>
<dbReference type="GO" id="GO:0051897">
    <property type="term" value="P:positive regulation of phosphatidylinositol 3-kinase/protein kinase B signal transduction"/>
    <property type="evidence" value="ECO:0007669"/>
    <property type="project" value="TreeGrafter"/>
</dbReference>
<feature type="compositionally biased region" description="Polar residues" evidence="24">
    <location>
        <begin position="195"/>
        <end position="212"/>
    </location>
</feature>
<evidence type="ECO:0000256" key="16">
    <source>
        <dbReference type="ARBA" id="ARBA00023137"/>
    </source>
</evidence>
<organism evidence="28 29">
    <name type="scientific">Pinctada imbricata</name>
    <name type="common">Atlantic pearl-oyster</name>
    <name type="synonym">Pinctada martensii</name>
    <dbReference type="NCBI Taxonomy" id="66713"/>
    <lineage>
        <taxon>Eukaryota</taxon>
        <taxon>Metazoa</taxon>
        <taxon>Spiralia</taxon>
        <taxon>Lophotrochozoa</taxon>
        <taxon>Mollusca</taxon>
        <taxon>Bivalvia</taxon>
        <taxon>Autobranchia</taxon>
        <taxon>Pteriomorphia</taxon>
        <taxon>Pterioida</taxon>
        <taxon>Pterioidea</taxon>
        <taxon>Pteriidae</taxon>
        <taxon>Pinctada</taxon>
    </lineage>
</organism>
<evidence type="ECO:0000256" key="10">
    <source>
        <dbReference type="ARBA" id="ARBA00022777"/>
    </source>
</evidence>
<dbReference type="Pfam" id="PF07714">
    <property type="entry name" value="PK_Tyr_Ser-Thr"/>
    <property type="match status" value="1"/>
</dbReference>
<keyword evidence="8" id="KW-0677">Repeat</keyword>
<dbReference type="GO" id="GO:0005886">
    <property type="term" value="C:plasma membrane"/>
    <property type="evidence" value="ECO:0007669"/>
    <property type="project" value="TreeGrafter"/>
</dbReference>
<dbReference type="InterPro" id="IPR011009">
    <property type="entry name" value="Kinase-like_dom_sf"/>
</dbReference>
<dbReference type="InterPro" id="IPR001245">
    <property type="entry name" value="Ser-Thr/Tyr_kinase_cat_dom"/>
</dbReference>
<evidence type="ECO:0000256" key="20">
    <source>
        <dbReference type="ARBA" id="ARBA00023319"/>
    </source>
</evidence>
<feature type="region of interest" description="Disordered" evidence="24">
    <location>
        <begin position="260"/>
        <end position="315"/>
    </location>
</feature>
<dbReference type="GO" id="GO:0004714">
    <property type="term" value="F:transmembrane receptor protein tyrosine kinase activity"/>
    <property type="evidence" value="ECO:0007669"/>
    <property type="project" value="UniProtKB-EC"/>
</dbReference>
<dbReference type="GO" id="GO:0005030">
    <property type="term" value="F:neurotrophin receptor activity"/>
    <property type="evidence" value="ECO:0007669"/>
    <property type="project" value="TreeGrafter"/>
</dbReference>
<evidence type="ECO:0000256" key="23">
    <source>
        <dbReference type="RuleBase" id="RU000312"/>
    </source>
</evidence>
<feature type="compositionally biased region" description="Polar residues" evidence="24">
    <location>
        <begin position="170"/>
        <end position="186"/>
    </location>
</feature>